<dbReference type="GO" id="GO:0016987">
    <property type="term" value="F:sigma factor activity"/>
    <property type="evidence" value="ECO:0007669"/>
    <property type="project" value="UniProtKB-KW"/>
</dbReference>
<dbReference type="NCBIfam" id="TIGR02983">
    <property type="entry name" value="SigE-fam_strep"/>
    <property type="match status" value="1"/>
</dbReference>
<evidence type="ECO:0000313" key="8">
    <source>
        <dbReference type="EMBL" id="GIJ55654.1"/>
    </source>
</evidence>
<dbReference type="AlphaFoldDB" id="A0A8J3Z101"/>
<dbReference type="Pfam" id="PF04542">
    <property type="entry name" value="Sigma70_r2"/>
    <property type="match status" value="1"/>
</dbReference>
<dbReference type="InterPro" id="IPR007627">
    <property type="entry name" value="RNA_pol_sigma70_r2"/>
</dbReference>
<dbReference type="Pfam" id="PF08281">
    <property type="entry name" value="Sigma70_r4_2"/>
    <property type="match status" value="1"/>
</dbReference>
<keyword evidence="4" id="KW-0238">DNA-binding</keyword>
<dbReference type="SUPFAM" id="SSF88946">
    <property type="entry name" value="Sigma2 domain of RNA polymerase sigma factors"/>
    <property type="match status" value="1"/>
</dbReference>
<proteinExistence type="inferred from homology"/>
<evidence type="ECO:0000259" key="6">
    <source>
        <dbReference type="Pfam" id="PF04542"/>
    </source>
</evidence>
<feature type="domain" description="RNA polymerase sigma factor 70 region 4 type 2" evidence="7">
    <location>
        <begin position="106"/>
        <end position="156"/>
    </location>
</feature>
<dbReference type="GO" id="GO:0003677">
    <property type="term" value="F:DNA binding"/>
    <property type="evidence" value="ECO:0007669"/>
    <property type="project" value="UniProtKB-KW"/>
</dbReference>
<evidence type="ECO:0000256" key="2">
    <source>
        <dbReference type="ARBA" id="ARBA00023015"/>
    </source>
</evidence>
<evidence type="ECO:0000256" key="1">
    <source>
        <dbReference type="ARBA" id="ARBA00010641"/>
    </source>
</evidence>
<dbReference type="Gene3D" id="1.10.1740.10">
    <property type="match status" value="1"/>
</dbReference>
<dbReference type="PANTHER" id="PTHR43133:SF50">
    <property type="entry name" value="ECF RNA POLYMERASE SIGMA FACTOR SIGM"/>
    <property type="match status" value="1"/>
</dbReference>
<feature type="domain" description="RNA polymerase sigma-70 region 2" evidence="6">
    <location>
        <begin position="23"/>
        <end position="80"/>
    </location>
</feature>
<keyword evidence="3" id="KW-0731">Sigma factor</keyword>
<evidence type="ECO:0000313" key="9">
    <source>
        <dbReference type="Proteomes" id="UP000612585"/>
    </source>
</evidence>
<evidence type="ECO:0000256" key="3">
    <source>
        <dbReference type="ARBA" id="ARBA00023082"/>
    </source>
</evidence>
<comment type="similarity">
    <text evidence="1">Belongs to the sigma-70 factor family. ECF subfamily.</text>
</comment>
<dbReference type="EMBL" id="BOPG01000021">
    <property type="protein sequence ID" value="GIJ55654.1"/>
    <property type="molecule type" value="Genomic_DNA"/>
</dbReference>
<dbReference type="InterPro" id="IPR014325">
    <property type="entry name" value="RNA_pol_sigma-E_actinobac"/>
</dbReference>
<comment type="caution">
    <text evidence="8">The sequence shown here is derived from an EMBL/GenBank/DDBJ whole genome shotgun (WGS) entry which is preliminary data.</text>
</comment>
<dbReference type="GO" id="GO:0006352">
    <property type="term" value="P:DNA-templated transcription initiation"/>
    <property type="evidence" value="ECO:0007669"/>
    <property type="project" value="InterPro"/>
</dbReference>
<gene>
    <name evidence="8" type="ORF">Vau01_031700</name>
</gene>
<evidence type="ECO:0000256" key="5">
    <source>
        <dbReference type="ARBA" id="ARBA00023163"/>
    </source>
</evidence>
<keyword evidence="2" id="KW-0805">Transcription regulation</keyword>
<reference evidence="8" key="1">
    <citation type="submission" date="2021-01" db="EMBL/GenBank/DDBJ databases">
        <title>Whole genome shotgun sequence of Virgisporangium aurantiacum NBRC 16421.</title>
        <authorList>
            <person name="Komaki H."/>
            <person name="Tamura T."/>
        </authorList>
    </citation>
    <scope>NUCLEOTIDE SEQUENCE</scope>
    <source>
        <strain evidence="8">NBRC 16421</strain>
    </source>
</reference>
<evidence type="ECO:0000256" key="4">
    <source>
        <dbReference type="ARBA" id="ARBA00023125"/>
    </source>
</evidence>
<dbReference type="InterPro" id="IPR039425">
    <property type="entry name" value="RNA_pol_sigma-70-like"/>
</dbReference>
<dbReference type="InterPro" id="IPR013324">
    <property type="entry name" value="RNA_pol_sigma_r3/r4-like"/>
</dbReference>
<dbReference type="InterPro" id="IPR013249">
    <property type="entry name" value="RNA_pol_sigma70_r4_t2"/>
</dbReference>
<sequence length="172" mass="19514">MVGMDPEAAFTAYMGARLAHWSRLAFLLTGDRHQAEDLVQVTFERVARRWERVAADGDPDPYVRRTMLSQHVSLWRRRWRNVELWARPPEPPTGDPTAATDRAVVVRQALARLAPRQRSALVLRYFEDLTEVETARVLNCSVSTVKSQVRDGLARLRALAPELGELITGGQR</sequence>
<accession>A0A8J3Z101</accession>
<dbReference type="CDD" id="cd06171">
    <property type="entry name" value="Sigma70_r4"/>
    <property type="match status" value="1"/>
</dbReference>
<dbReference type="SUPFAM" id="SSF88659">
    <property type="entry name" value="Sigma3 and sigma4 domains of RNA polymerase sigma factors"/>
    <property type="match status" value="1"/>
</dbReference>
<protein>
    <submittedName>
        <fullName evidence="8">RNA polymerase sigma factor</fullName>
    </submittedName>
</protein>
<organism evidence="8 9">
    <name type="scientific">Virgisporangium aurantiacum</name>
    <dbReference type="NCBI Taxonomy" id="175570"/>
    <lineage>
        <taxon>Bacteria</taxon>
        <taxon>Bacillati</taxon>
        <taxon>Actinomycetota</taxon>
        <taxon>Actinomycetes</taxon>
        <taxon>Micromonosporales</taxon>
        <taxon>Micromonosporaceae</taxon>
        <taxon>Virgisporangium</taxon>
    </lineage>
</organism>
<keyword evidence="5" id="KW-0804">Transcription</keyword>
<keyword evidence="9" id="KW-1185">Reference proteome</keyword>
<dbReference type="NCBIfam" id="TIGR02937">
    <property type="entry name" value="sigma70-ECF"/>
    <property type="match status" value="1"/>
</dbReference>
<dbReference type="InterPro" id="IPR013325">
    <property type="entry name" value="RNA_pol_sigma_r2"/>
</dbReference>
<dbReference type="InterPro" id="IPR014284">
    <property type="entry name" value="RNA_pol_sigma-70_dom"/>
</dbReference>
<dbReference type="InterPro" id="IPR036388">
    <property type="entry name" value="WH-like_DNA-bd_sf"/>
</dbReference>
<evidence type="ECO:0000259" key="7">
    <source>
        <dbReference type="Pfam" id="PF08281"/>
    </source>
</evidence>
<dbReference type="Proteomes" id="UP000612585">
    <property type="component" value="Unassembled WGS sequence"/>
</dbReference>
<dbReference type="Gene3D" id="1.10.10.10">
    <property type="entry name" value="Winged helix-like DNA-binding domain superfamily/Winged helix DNA-binding domain"/>
    <property type="match status" value="1"/>
</dbReference>
<name>A0A8J3Z101_9ACTN</name>
<dbReference type="PANTHER" id="PTHR43133">
    <property type="entry name" value="RNA POLYMERASE ECF-TYPE SIGMA FACTO"/>
    <property type="match status" value="1"/>
</dbReference>